<evidence type="ECO:0000256" key="8">
    <source>
        <dbReference type="ARBA" id="ARBA00023295"/>
    </source>
</evidence>
<dbReference type="InterPro" id="IPR050288">
    <property type="entry name" value="Cellulose_deg_GH3"/>
</dbReference>
<dbReference type="InterPro" id="IPR026891">
    <property type="entry name" value="Fn3-like"/>
</dbReference>
<evidence type="ECO:0000256" key="1">
    <source>
        <dbReference type="ARBA" id="ARBA00000448"/>
    </source>
</evidence>
<dbReference type="InParanoid" id="A0A1Y2BMD2"/>
<evidence type="ECO:0000256" key="3">
    <source>
        <dbReference type="ARBA" id="ARBA00005336"/>
    </source>
</evidence>
<evidence type="ECO:0000256" key="6">
    <source>
        <dbReference type="ARBA" id="ARBA00022729"/>
    </source>
</evidence>
<comment type="catalytic activity">
    <reaction evidence="1">
        <text>Hydrolysis of terminal, non-reducing beta-D-glucosyl residues with release of beta-D-glucose.</text>
        <dbReference type="EC" id="3.2.1.21"/>
    </reaction>
</comment>
<evidence type="ECO:0000313" key="17">
    <source>
        <dbReference type="Proteomes" id="UP000193986"/>
    </source>
</evidence>
<feature type="signal peptide" evidence="14">
    <location>
        <begin position="1"/>
        <end position="17"/>
    </location>
</feature>
<dbReference type="Pfam" id="PF01915">
    <property type="entry name" value="Glyco_hydro_3_C"/>
    <property type="match status" value="1"/>
</dbReference>
<organism evidence="16 17">
    <name type="scientific">Naematelia encephala</name>
    <dbReference type="NCBI Taxonomy" id="71784"/>
    <lineage>
        <taxon>Eukaryota</taxon>
        <taxon>Fungi</taxon>
        <taxon>Dikarya</taxon>
        <taxon>Basidiomycota</taxon>
        <taxon>Agaricomycotina</taxon>
        <taxon>Tremellomycetes</taxon>
        <taxon>Tremellales</taxon>
        <taxon>Naemateliaceae</taxon>
        <taxon>Naematelia</taxon>
    </lineage>
</organism>
<proteinExistence type="inferred from homology"/>
<dbReference type="InterPro" id="IPR013783">
    <property type="entry name" value="Ig-like_fold"/>
</dbReference>
<dbReference type="GO" id="GO:0005576">
    <property type="term" value="C:extracellular region"/>
    <property type="evidence" value="ECO:0007669"/>
    <property type="project" value="UniProtKB-SubCell"/>
</dbReference>
<dbReference type="EMBL" id="MCFC01000001">
    <property type="protein sequence ID" value="ORY35747.1"/>
    <property type="molecule type" value="Genomic_DNA"/>
</dbReference>
<evidence type="ECO:0000256" key="2">
    <source>
        <dbReference type="ARBA" id="ARBA00004613"/>
    </source>
</evidence>
<evidence type="ECO:0000256" key="12">
    <source>
        <dbReference type="ARBA" id="ARBA00041601"/>
    </source>
</evidence>
<evidence type="ECO:0000256" key="5">
    <source>
        <dbReference type="ARBA" id="ARBA00022525"/>
    </source>
</evidence>
<dbReference type="SUPFAM" id="SSF51445">
    <property type="entry name" value="(Trans)glycosidases"/>
    <property type="match status" value="1"/>
</dbReference>
<accession>A0A1Y2BMD2</accession>
<dbReference type="GO" id="GO:0008422">
    <property type="term" value="F:beta-glucosidase activity"/>
    <property type="evidence" value="ECO:0007669"/>
    <property type="project" value="UniProtKB-EC"/>
</dbReference>
<dbReference type="EC" id="3.2.1.21" evidence="4"/>
<keyword evidence="7 16" id="KW-0378">Hydrolase</keyword>
<dbReference type="Gene3D" id="3.20.20.300">
    <property type="entry name" value="Glycoside hydrolase, family 3, N-terminal domain"/>
    <property type="match status" value="1"/>
</dbReference>
<dbReference type="PRINTS" id="PR00133">
    <property type="entry name" value="GLHYDRLASE3"/>
</dbReference>
<dbReference type="SMART" id="SM01217">
    <property type="entry name" value="Fn3_like"/>
    <property type="match status" value="1"/>
</dbReference>
<dbReference type="OrthoDB" id="416222at2759"/>
<gene>
    <name evidence="16" type="ORF">BCR39DRAFT_563219</name>
</gene>
<dbReference type="Pfam" id="PF14310">
    <property type="entry name" value="Fn3-like"/>
    <property type="match status" value="1"/>
</dbReference>
<name>A0A1Y2BMD2_9TREE</name>
<evidence type="ECO:0000259" key="15">
    <source>
        <dbReference type="SMART" id="SM01217"/>
    </source>
</evidence>
<keyword evidence="8" id="KW-0326">Glycosidase</keyword>
<dbReference type="PANTHER" id="PTHR42715">
    <property type="entry name" value="BETA-GLUCOSIDASE"/>
    <property type="match status" value="1"/>
</dbReference>
<dbReference type="Pfam" id="PF00933">
    <property type="entry name" value="Glyco_hydro_3"/>
    <property type="match status" value="1"/>
</dbReference>
<evidence type="ECO:0000256" key="7">
    <source>
        <dbReference type="ARBA" id="ARBA00022801"/>
    </source>
</evidence>
<dbReference type="AlphaFoldDB" id="A0A1Y2BMD2"/>
<dbReference type="InterPro" id="IPR001764">
    <property type="entry name" value="Glyco_hydro_3_N"/>
</dbReference>
<dbReference type="InterPro" id="IPR036881">
    <property type="entry name" value="Glyco_hydro_3_C_sf"/>
</dbReference>
<dbReference type="GO" id="GO:0009251">
    <property type="term" value="P:glucan catabolic process"/>
    <property type="evidence" value="ECO:0007669"/>
    <property type="project" value="TreeGrafter"/>
</dbReference>
<evidence type="ECO:0000256" key="14">
    <source>
        <dbReference type="SAM" id="SignalP"/>
    </source>
</evidence>
<evidence type="ECO:0000313" key="16">
    <source>
        <dbReference type="EMBL" id="ORY35747.1"/>
    </source>
</evidence>
<dbReference type="Gene3D" id="2.60.40.10">
    <property type="entry name" value="Immunoglobulins"/>
    <property type="match status" value="1"/>
</dbReference>
<evidence type="ECO:0000256" key="13">
    <source>
        <dbReference type="ARBA" id="ARBA00041808"/>
    </source>
</evidence>
<comment type="subcellular location">
    <subcellularLocation>
        <location evidence="2">Secreted</location>
    </subcellularLocation>
</comment>
<dbReference type="PANTHER" id="PTHR42715:SF12">
    <property type="entry name" value="BETA-GLUCOSIDASE G-RELATED"/>
    <property type="match status" value="1"/>
</dbReference>
<protein>
    <recommendedName>
        <fullName evidence="10">Probable beta-glucosidase G</fullName>
        <ecNumber evidence="4">3.2.1.21</ecNumber>
    </recommendedName>
    <alternativeName>
        <fullName evidence="11">Beta-D-glucoside glucohydrolase G</fullName>
    </alternativeName>
    <alternativeName>
        <fullName evidence="12">Cellobiase G</fullName>
    </alternativeName>
    <alternativeName>
        <fullName evidence="13">Gentiobiase G</fullName>
    </alternativeName>
</protein>
<keyword evidence="5" id="KW-0964">Secreted</keyword>
<reference evidence="16 17" key="1">
    <citation type="submission" date="2016-07" db="EMBL/GenBank/DDBJ databases">
        <title>Pervasive Adenine N6-methylation of Active Genes in Fungi.</title>
        <authorList>
            <consortium name="DOE Joint Genome Institute"/>
            <person name="Mondo S.J."/>
            <person name="Dannebaum R.O."/>
            <person name="Kuo R.C."/>
            <person name="Labutti K."/>
            <person name="Haridas S."/>
            <person name="Kuo A."/>
            <person name="Salamov A."/>
            <person name="Ahrendt S.R."/>
            <person name="Lipzen A."/>
            <person name="Sullivan W."/>
            <person name="Andreopoulos W.B."/>
            <person name="Clum A."/>
            <person name="Lindquist E."/>
            <person name="Daum C."/>
            <person name="Ramamoorthy G.K."/>
            <person name="Gryganskyi A."/>
            <person name="Culley D."/>
            <person name="Magnuson J.K."/>
            <person name="James T.Y."/>
            <person name="O'Malley M.A."/>
            <person name="Stajich J.E."/>
            <person name="Spatafora J.W."/>
            <person name="Visel A."/>
            <person name="Grigoriev I.V."/>
        </authorList>
    </citation>
    <scope>NUCLEOTIDE SEQUENCE [LARGE SCALE GENOMIC DNA]</scope>
    <source>
        <strain evidence="16 17">68-887.2</strain>
    </source>
</reference>
<evidence type="ECO:0000256" key="10">
    <source>
        <dbReference type="ARBA" id="ARBA00039579"/>
    </source>
</evidence>
<comment type="caution">
    <text evidence="16">The sequence shown here is derived from an EMBL/GenBank/DDBJ whole genome shotgun (WGS) entry which is preliminary data.</text>
</comment>
<evidence type="ECO:0000256" key="11">
    <source>
        <dbReference type="ARBA" id="ARBA00041276"/>
    </source>
</evidence>
<dbReference type="Proteomes" id="UP000193986">
    <property type="component" value="Unassembled WGS sequence"/>
</dbReference>
<feature type="chain" id="PRO_5012982826" description="Probable beta-glucosidase G" evidence="14">
    <location>
        <begin position="18"/>
        <end position="741"/>
    </location>
</feature>
<dbReference type="InterPro" id="IPR002772">
    <property type="entry name" value="Glyco_hydro_3_C"/>
</dbReference>
<dbReference type="InterPro" id="IPR017853">
    <property type="entry name" value="GH"/>
</dbReference>
<comment type="similarity">
    <text evidence="3">Belongs to the glycosyl hydrolase 3 family.</text>
</comment>
<evidence type="ECO:0000256" key="9">
    <source>
        <dbReference type="ARBA" id="ARBA00024983"/>
    </source>
</evidence>
<dbReference type="SUPFAM" id="SSF52279">
    <property type="entry name" value="Beta-D-glucan exohydrolase, C-terminal domain"/>
    <property type="match status" value="1"/>
</dbReference>
<evidence type="ECO:0000256" key="4">
    <source>
        <dbReference type="ARBA" id="ARBA00012744"/>
    </source>
</evidence>
<dbReference type="STRING" id="71784.A0A1Y2BMD2"/>
<keyword evidence="6 14" id="KW-0732">Signal</keyword>
<comment type="function">
    <text evidence="9">Beta-glucosidases are one of a number of cellulolytic enzymes involved in the degradation of cellulosic biomass. Catalyzes the last step releasing glucose from the inhibitory cellobiose.</text>
</comment>
<feature type="domain" description="Fibronectin type III-like" evidence="15">
    <location>
        <begin position="656"/>
        <end position="726"/>
    </location>
</feature>
<dbReference type="Gene3D" id="3.40.50.1700">
    <property type="entry name" value="Glycoside hydrolase family 3 C-terminal domain"/>
    <property type="match status" value="2"/>
</dbReference>
<keyword evidence="17" id="KW-1185">Reference proteome</keyword>
<dbReference type="InterPro" id="IPR036962">
    <property type="entry name" value="Glyco_hydro_3_N_sf"/>
</dbReference>
<sequence>MWVFLKAATALFASTSSFGPPSEQGISKDQKINSLVTEHSHDNLLSSSDAWSLGLAKAISLVGNMTIEEKVGNSPSYSWAKVERDLGTSGPRYTDFVTQFPSAFTVAASFDRELIEERARRIGREFRGKGINVELGPVTGGPLGRSPYAGRNWEAFSPDPYLSSTLSFLSVRGMQESGLITCAKHYFLYEQEPVCYGPIDDQGGRTGCVQVSAEVDDKTMRELYLPSFVETVRAGTGSIMCSYNKINGTQTCENDNALNKILKDELNFQGFDFGATHSTAPSALAGMDMELAQVVFYGKHLLKAVRKGDVPEKRLNEMAVRILTPYFAARQDTSYPSINYQSNNLADAIEADGRIYRNKHVDNRGDNPEFARKVAAESTVLLKNSGILPFKGIRRISVFGSDAAYPDTLSGCGGNLFCLVASERRYWNGTVTIGGGSGAAYSDYVAAPLEAISLKARSLGMRVDHYLHDDPAHYGAINTVASQCEVCLVFVSLFLVEGWDRDDLRLDKGGEELVKVVEKGCAGQVVVVLHIGGQVIMEDWLPFTMGRSASDWPSGNIIRKESMIDDVYPRAVFSEGLAIDYKWFDIWGIKPRYEFGFGLSYTTFEFAGLDIRQEYRPDSESVHMTKEQYEGNSSLYDTIYVARVNVTNTGKISGAEVAQLYVSYPMTEVEQPPRQLRGYSKIYLGPSQTETVDFPLRKKDLAVWDVVRQVWTIPEGEFVFWSGNSSRLLPLKVELYLNGTY</sequence>